<evidence type="ECO:0000256" key="9">
    <source>
        <dbReference type="ARBA" id="ARBA00022989"/>
    </source>
</evidence>
<comment type="similarity">
    <text evidence="3 15">Belongs to the CDP-alcohol phosphatidyltransferase class-I family.</text>
</comment>
<sequence>MNKKEQDEQIPPRGIYLLPNLFTTGSLFAGFYAIVAAMKGLFDTAAIAIFVAMVLDALDGRVARLTNTQSEFGAEYDSLSDMVSFGVAPALVVYSYATMHLGKLGWLAAFLYTAGVGLRLARFNSQLGSMDKRYFIGLPCPSAAAMIAGTIWIAHMYGLTGLYTDITFALMSVALGVLMVSNVRYLSFKDVDFKKHVGFGVVIVIVLAYVAISISPAQVLLGIFVVYVLSGPLMGLWHLRKGGGKKANQVK</sequence>
<evidence type="ECO:0000256" key="15">
    <source>
        <dbReference type="RuleBase" id="RU003750"/>
    </source>
</evidence>
<keyword evidence="13" id="KW-1208">Phospholipid metabolism</keyword>
<dbReference type="InterPro" id="IPR048254">
    <property type="entry name" value="CDP_ALCOHOL_P_TRANSF_CS"/>
</dbReference>
<dbReference type="PANTHER" id="PTHR14269:SF61">
    <property type="entry name" value="CDP-DIACYLGLYCEROL--SERINE O-PHOSPHATIDYLTRANSFERASE"/>
    <property type="match status" value="1"/>
</dbReference>
<dbReference type="EC" id="2.7.8.8" evidence="4"/>
<evidence type="ECO:0000256" key="2">
    <source>
        <dbReference type="ARBA" id="ARBA00004127"/>
    </source>
</evidence>
<comment type="catalytic activity">
    <reaction evidence="1">
        <text>a CDP-1,2-diacyl-sn-glycerol + L-serine = a 1,2-diacyl-sn-glycero-3-phospho-L-serine + CMP + H(+)</text>
        <dbReference type="Rhea" id="RHEA:16913"/>
        <dbReference type="ChEBI" id="CHEBI:15378"/>
        <dbReference type="ChEBI" id="CHEBI:33384"/>
        <dbReference type="ChEBI" id="CHEBI:57262"/>
        <dbReference type="ChEBI" id="CHEBI:58332"/>
        <dbReference type="ChEBI" id="CHEBI:60377"/>
        <dbReference type="EC" id="2.7.8.8"/>
    </reaction>
</comment>
<dbReference type="InterPro" id="IPR050324">
    <property type="entry name" value="CDP-alcohol_PTase-I"/>
</dbReference>
<dbReference type="InterPro" id="IPR043130">
    <property type="entry name" value="CDP-OH_PTrfase_TM_dom"/>
</dbReference>
<evidence type="ECO:0000256" key="5">
    <source>
        <dbReference type="ARBA" id="ARBA00017171"/>
    </source>
</evidence>
<gene>
    <name evidence="16" type="ORF">KU39_280</name>
</gene>
<keyword evidence="6" id="KW-0444">Lipid biosynthesis</keyword>
<evidence type="ECO:0000256" key="14">
    <source>
        <dbReference type="ARBA" id="ARBA00032361"/>
    </source>
</evidence>
<keyword evidence="7 15" id="KW-0808">Transferase</keyword>
<dbReference type="GO" id="GO:0003882">
    <property type="term" value="F:CDP-diacylglycerol-serine O-phosphatidyltransferase activity"/>
    <property type="evidence" value="ECO:0007669"/>
    <property type="project" value="UniProtKB-EC"/>
</dbReference>
<evidence type="ECO:0000256" key="8">
    <source>
        <dbReference type="ARBA" id="ARBA00022692"/>
    </source>
</evidence>
<evidence type="ECO:0000256" key="10">
    <source>
        <dbReference type="ARBA" id="ARBA00023098"/>
    </source>
</evidence>
<evidence type="ECO:0000256" key="13">
    <source>
        <dbReference type="ARBA" id="ARBA00023264"/>
    </source>
</evidence>
<evidence type="ECO:0000256" key="1">
    <source>
        <dbReference type="ARBA" id="ARBA00000287"/>
    </source>
</evidence>
<dbReference type="InterPro" id="IPR000462">
    <property type="entry name" value="CDP-OH_P_trans"/>
</dbReference>
<accession>A0A1L6TGI5</accession>
<comment type="subcellular location">
    <subcellularLocation>
        <location evidence="2">Endomembrane system</location>
        <topology evidence="2">Multi-pass membrane protein</topology>
    </subcellularLocation>
</comment>
<keyword evidence="9" id="KW-1133">Transmembrane helix</keyword>
<evidence type="ECO:0000313" key="16">
    <source>
        <dbReference type="EMBL" id="ALB21464.1"/>
    </source>
</evidence>
<evidence type="ECO:0000256" key="12">
    <source>
        <dbReference type="ARBA" id="ARBA00023209"/>
    </source>
</evidence>
<protein>
    <recommendedName>
        <fullName evidence="5">CDP-diacylglycerol--serine O-phosphatidyltransferase</fullName>
        <ecNumber evidence="4">2.7.8.8</ecNumber>
    </recommendedName>
    <alternativeName>
        <fullName evidence="14">Phosphatidylserine synthase</fullName>
    </alternativeName>
</protein>
<keyword evidence="11" id="KW-0472">Membrane</keyword>
<dbReference type="PANTHER" id="PTHR14269">
    <property type="entry name" value="CDP-DIACYLGLYCEROL--GLYCEROL-3-PHOSPHATE 3-PHOSPHATIDYLTRANSFERASE-RELATED"/>
    <property type="match status" value="1"/>
</dbReference>
<name>A0A1L6TGI5_PISSA</name>
<evidence type="ECO:0000256" key="11">
    <source>
        <dbReference type="ARBA" id="ARBA00023136"/>
    </source>
</evidence>
<dbReference type="PROSITE" id="PS00379">
    <property type="entry name" value="CDP_ALCOHOL_P_TRANSF"/>
    <property type="match status" value="1"/>
</dbReference>
<keyword evidence="8" id="KW-0812">Transmembrane</keyword>
<organism evidence="16 17">
    <name type="scientific">Piscirickettsia salmonis</name>
    <dbReference type="NCBI Taxonomy" id="1238"/>
    <lineage>
        <taxon>Bacteria</taxon>
        <taxon>Pseudomonadati</taxon>
        <taxon>Pseudomonadota</taxon>
        <taxon>Gammaproteobacteria</taxon>
        <taxon>Thiotrichales</taxon>
        <taxon>Piscirickettsiaceae</taxon>
        <taxon>Piscirickettsia</taxon>
    </lineage>
</organism>
<dbReference type="OrthoDB" id="9777147at2"/>
<reference evidence="16 17" key="1">
    <citation type="journal article" date="2014" name="Genome Announc.">
        <title>Comparative Genome Analysis of Two Isolates of the Fish Pathogen Piscirickettsia salmonis from Different Hosts Reveals Major Differences in Virulence-Associated Secretion Systems.</title>
        <authorList>
            <person name="Bohle H."/>
            <person name="Henriquez P."/>
            <person name="Grothusen H."/>
            <person name="Navas E."/>
            <person name="Sandoval A."/>
            <person name="Bustamante F."/>
            <person name="Bustos P."/>
            <person name="Mancilla M."/>
        </authorList>
    </citation>
    <scope>NUCLEOTIDE SEQUENCE [LARGE SCALE GENOMIC DNA]</scope>
    <source>
        <strain evidence="17">B1-32597</strain>
    </source>
</reference>
<dbReference type="NCBIfam" id="TIGR00473">
    <property type="entry name" value="pssA"/>
    <property type="match status" value="1"/>
</dbReference>
<keyword evidence="12" id="KW-0594">Phospholipid biosynthesis</keyword>
<evidence type="ECO:0000313" key="17">
    <source>
        <dbReference type="Proteomes" id="UP000029558"/>
    </source>
</evidence>
<dbReference type="Pfam" id="PF01066">
    <property type="entry name" value="CDP-OH_P_transf"/>
    <property type="match status" value="1"/>
</dbReference>
<keyword evidence="10" id="KW-0443">Lipid metabolism</keyword>
<evidence type="ECO:0000256" key="7">
    <source>
        <dbReference type="ARBA" id="ARBA00022679"/>
    </source>
</evidence>
<dbReference type="GO" id="GO:0016020">
    <property type="term" value="C:membrane"/>
    <property type="evidence" value="ECO:0007669"/>
    <property type="project" value="InterPro"/>
</dbReference>
<dbReference type="InterPro" id="IPR004533">
    <property type="entry name" value="CDP-diaglyc--ser_O-PTrfase"/>
</dbReference>
<dbReference type="AlphaFoldDB" id="A0A1L6TGI5"/>
<dbReference type="GO" id="GO:0008654">
    <property type="term" value="P:phospholipid biosynthetic process"/>
    <property type="evidence" value="ECO:0007669"/>
    <property type="project" value="UniProtKB-KW"/>
</dbReference>
<dbReference type="GO" id="GO:0012505">
    <property type="term" value="C:endomembrane system"/>
    <property type="evidence" value="ECO:0007669"/>
    <property type="project" value="UniProtKB-SubCell"/>
</dbReference>
<evidence type="ECO:0000256" key="6">
    <source>
        <dbReference type="ARBA" id="ARBA00022516"/>
    </source>
</evidence>
<evidence type="ECO:0000256" key="3">
    <source>
        <dbReference type="ARBA" id="ARBA00010441"/>
    </source>
</evidence>
<dbReference type="Proteomes" id="UP000029558">
    <property type="component" value="Chromosome"/>
</dbReference>
<dbReference type="EMBL" id="CP012508">
    <property type="protein sequence ID" value="ALB21464.1"/>
    <property type="molecule type" value="Genomic_DNA"/>
</dbReference>
<dbReference type="Gene3D" id="1.20.120.1760">
    <property type="match status" value="1"/>
</dbReference>
<evidence type="ECO:0000256" key="4">
    <source>
        <dbReference type="ARBA" id="ARBA00013174"/>
    </source>
</evidence>
<proteinExistence type="inferred from homology"/>
<dbReference type="RefSeq" id="WP_017376847.1">
    <property type="nucleotide sequence ID" value="NZ_CP012508.1"/>
</dbReference>